<dbReference type="Proteomes" id="UP001139000">
    <property type="component" value="Unassembled WGS sequence"/>
</dbReference>
<name>A0A9X1TCX6_9BACT</name>
<dbReference type="EMBL" id="JAJTTC010000001">
    <property type="protein sequence ID" value="MCF0060597.1"/>
    <property type="molecule type" value="Genomic_DNA"/>
</dbReference>
<dbReference type="RefSeq" id="WP_234653457.1">
    <property type="nucleotide sequence ID" value="NZ_CP094997.1"/>
</dbReference>
<proteinExistence type="predicted"/>
<sequence length="245" mass="26833">MKTLAVSIFLLAICGSVFAQDIKIAPVLGPSVSIPMVSTEMRDLLTDIYDEDFETSSKSTFPPSLRLQAGALVDYGFNESLSLQTGLIFNLRGFKYKIKADYTDADGDRQKASGKATFSITYLEIPIWLSYRLGDTGFKIIAGPGFGFAIGGKAKSKMSVGDESESYSEKLDIGTDPDSDAVKPFDLNFNIGIAKEINLADRPLEISVFAQPSVTKWIPRSSAESDYFARHLSAGIRVAYFFQIK</sequence>
<evidence type="ECO:0000313" key="3">
    <source>
        <dbReference type="EMBL" id="MCF0060597.1"/>
    </source>
</evidence>
<gene>
    <name evidence="3" type="ORF">LXM26_03775</name>
</gene>
<dbReference type="InterPro" id="IPR025665">
    <property type="entry name" value="Beta-barrel_OMP_2"/>
</dbReference>
<evidence type="ECO:0000313" key="4">
    <source>
        <dbReference type="Proteomes" id="UP001139000"/>
    </source>
</evidence>
<feature type="domain" description="Outer membrane protein beta-barrel" evidence="2">
    <location>
        <begin position="54"/>
        <end position="197"/>
    </location>
</feature>
<evidence type="ECO:0000256" key="1">
    <source>
        <dbReference type="SAM" id="SignalP"/>
    </source>
</evidence>
<evidence type="ECO:0000259" key="2">
    <source>
        <dbReference type="Pfam" id="PF13568"/>
    </source>
</evidence>
<accession>A0A9X1TCX6</accession>
<keyword evidence="1" id="KW-0732">Signal</keyword>
<feature type="chain" id="PRO_5040975320" evidence="1">
    <location>
        <begin position="20"/>
        <end position="245"/>
    </location>
</feature>
<dbReference type="AlphaFoldDB" id="A0A9X1TCX6"/>
<feature type="signal peptide" evidence="1">
    <location>
        <begin position="1"/>
        <end position="19"/>
    </location>
</feature>
<protein>
    <submittedName>
        <fullName evidence="3">PorT family protein</fullName>
    </submittedName>
</protein>
<dbReference type="Pfam" id="PF13568">
    <property type="entry name" value="OMP_b-brl_2"/>
    <property type="match status" value="1"/>
</dbReference>
<keyword evidence="4" id="KW-1185">Reference proteome</keyword>
<reference evidence="3" key="1">
    <citation type="submission" date="2021-12" db="EMBL/GenBank/DDBJ databases">
        <title>Novel species in genus Dyadobacter.</title>
        <authorList>
            <person name="Ma C."/>
        </authorList>
    </citation>
    <scope>NUCLEOTIDE SEQUENCE</scope>
    <source>
        <strain evidence="3">LJ419</strain>
    </source>
</reference>
<organism evidence="3 4">
    <name type="scientific">Dyadobacter chenwenxiniae</name>
    <dbReference type="NCBI Taxonomy" id="2906456"/>
    <lineage>
        <taxon>Bacteria</taxon>
        <taxon>Pseudomonadati</taxon>
        <taxon>Bacteroidota</taxon>
        <taxon>Cytophagia</taxon>
        <taxon>Cytophagales</taxon>
        <taxon>Spirosomataceae</taxon>
        <taxon>Dyadobacter</taxon>
    </lineage>
</organism>
<comment type="caution">
    <text evidence="3">The sequence shown here is derived from an EMBL/GenBank/DDBJ whole genome shotgun (WGS) entry which is preliminary data.</text>
</comment>